<organism evidence="1 2">
    <name type="scientific">Azomonas agilis</name>
    <dbReference type="NCBI Taxonomy" id="116849"/>
    <lineage>
        <taxon>Bacteria</taxon>
        <taxon>Pseudomonadati</taxon>
        <taxon>Pseudomonadota</taxon>
        <taxon>Gammaproteobacteria</taxon>
        <taxon>Pseudomonadales</taxon>
        <taxon>Pseudomonadaceae</taxon>
        <taxon>Azomonas</taxon>
    </lineage>
</organism>
<evidence type="ECO:0000313" key="2">
    <source>
        <dbReference type="Proteomes" id="UP000319627"/>
    </source>
</evidence>
<sequence>MMRLGTDVLQHKGYFSSIEVSSEDGCLFGRLLSIRALVSYEGRTLTELRKSFEEAVDDYLVTGGCSSSEDRD</sequence>
<dbReference type="EMBL" id="VLKG01000017">
    <property type="protein sequence ID" value="TWH63865.1"/>
    <property type="molecule type" value="Genomic_DNA"/>
</dbReference>
<keyword evidence="2" id="KW-1185">Reference proteome</keyword>
<reference evidence="1 2" key="1">
    <citation type="submission" date="2019-07" db="EMBL/GenBank/DDBJ databases">
        <title>Genomic Encyclopedia of Type Strains, Phase I: the one thousand microbial genomes (KMG-I) project.</title>
        <authorList>
            <person name="Kyrpides N."/>
        </authorList>
    </citation>
    <scope>NUCLEOTIDE SEQUENCE [LARGE SCALE GENOMIC DNA]</scope>
    <source>
        <strain evidence="1 2">DSM 375</strain>
    </source>
</reference>
<dbReference type="SUPFAM" id="SSF143100">
    <property type="entry name" value="TTHA1013/TTHA0281-like"/>
    <property type="match status" value="1"/>
</dbReference>
<comment type="caution">
    <text evidence="1">The sequence shown here is derived from an EMBL/GenBank/DDBJ whole genome shotgun (WGS) entry which is preliminary data.</text>
</comment>
<gene>
    <name evidence="1" type="ORF">LX59_03029</name>
</gene>
<proteinExistence type="predicted"/>
<dbReference type="AlphaFoldDB" id="A0A562HZP3"/>
<accession>A0A562HZP3</accession>
<evidence type="ECO:0000313" key="1">
    <source>
        <dbReference type="EMBL" id="TWH63865.1"/>
    </source>
</evidence>
<name>A0A562HZP3_9GAMM</name>
<dbReference type="Proteomes" id="UP000319627">
    <property type="component" value="Unassembled WGS sequence"/>
</dbReference>
<dbReference type="InterPro" id="IPR035069">
    <property type="entry name" value="TTHA1013/TTHA0281-like"/>
</dbReference>
<protein>
    <submittedName>
        <fullName evidence="1">Uncharacterized protein</fullName>
    </submittedName>
</protein>